<feature type="compositionally biased region" description="Low complexity" evidence="1">
    <location>
        <begin position="424"/>
        <end position="436"/>
    </location>
</feature>
<dbReference type="Pfam" id="PF00144">
    <property type="entry name" value="Beta-lactamase"/>
    <property type="match status" value="1"/>
</dbReference>
<feature type="compositionally biased region" description="Polar residues" evidence="1">
    <location>
        <begin position="437"/>
        <end position="458"/>
    </location>
</feature>
<accession>A0ABZ2EKB7</accession>
<dbReference type="Gene3D" id="3.40.710.10">
    <property type="entry name" value="DD-peptidase/beta-lactamase superfamily"/>
    <property type="match status" value="1"/>
</dbReference>
<keyword evidence="3" id="KW-0031">Aminopeptidase</keyword>
<dbReference type="InterPro" id="IPR012338">
    <property type="entry name" value="Beta-lactam/transpept-like"/>
</dbReference>
<dbReference type="Proteomes" id="UP001321305">
    <property type="component" value="Chromosome"/>
</dbReference>
<proteinExistence type="predicted"/>
<sequence>MTSDSPTFADKKQVLRRFSLYIVSALFLIGCKSQGSKPSASSTDSSSLVVIAPEKLSAEDITRYRTALEDLFDRKLLNDYFNGAVIVAKGGTILYENYVGYTNPRTKEEAITDTTAFHLASTSKPFTGMAILRLVQEGRIKLEDDLTKYFPEFPYPNITVKDLLCHRSGLPNYLYFMDDKTKWPADKMVSNQDVLDFMIQHKPAISYKPNTRFNYCNTNYVLLALILEKVTNIPYPQYLKQTIFEPLGMHHTFVYTPADSGRAIFSYRPSGALWELDIFDNTYGDKNIYSTPRDMLKWDAALYDDRFISQALLDSAYQPQSHERPSIHNYGLGWRMLNLPNGKNVIYHNGKWHGFTPAFARLLDEKAVIVILGNKYNQNIYNVAKMAYNVFGDYMQDEGSEDPDSTPPPTVVKRVPNSNVKKTAASNATKNKVAATSTSKKTVASRKSTTQNLQNNNIKKTATVNKKSSSTNKKSSNSKQQSRTVPQKSKK</sequence>
<feature type="domain" description="Beta-lactamase-related" evidence="2">
    <location>
        <begin position="83"/>
        <end position="377"/>
    </location>
</feature>
<dbReference type="SUPFAM" id="SSF56601">
    <property type="entry name" value="beta-lactamase/transpeptidase-like"/>
    <property type="match status" value="1"/>
</dbReference>
<dbReference type="EC" id="3.4.11.19" evidence="3"/>
<dbReference type="GO" id="GO:0004177">
    <property type="term" value="F:aminopeptidase activity"/>
    <property type="evidence" value="ECO:0007669"/>
    <property type="project" value="UniProtKB-KW"/>
</dbReference>
<dbReference type="InterPro" id="IPR050491">
    <property type="entry name" value="AmpC-like"/>
</dbReference>
<keyword evidence="3" id="KW-0378">Hydrolase</keyword>
<dbReference type="PANTHER" id="PTHR46825">
    <property type="entry name" value="D-ALANYL-D-ALANINE-CARBOXYPEPTIDASE/ENDOPEPTIDASE AMPH"/>
    <property type="match status" value="1"/>
</dbReference>
<feature type="compositionally biased region" description="Low complexity" evidence="1">
    <location>
        <begin position="459"/>
        <end position="482"/>
    </location>
</feature>
<protein>
    <submittedName>
        <fullName evidence="3">D-aminopeptidase</fullName>
        <ecNumber evidence="3">3.4.11.19</ecNumber>
    </submittedName>
</protein>
<name>A0ABZ2EKB7_9BACT</name>
<reference evidence="4" key="1">
    <citation type="submission" date="2024-01" db="EMBL/GenBank/DDBJ databases">
        <title>Mycovorax composti gen. nov. sp. nov., a member of the family Chitinophagaceae isolated from button mushroom compost.</title>
        <authorList>
            <person name="Thai M."/>
            <person name="Bell T.L."/>
            <person name="Kertesz M.A."/>
        </authorList>
    </citation>
    <scope>NUCLEOTIDE SEQUENCE [LARGE SCALE GENOMIC DNA]</scope>
    <source>
        <strain evidence="4">C216</strain>
    </source>
</reference>
<evidence type="ECO:0000259" key="2">
    <source>
        <dbReference type="Pfam" id="PF00144"/>
    </source>
</evidence>
<keyword evidence="3" id="KW-0645">Protease</keyword>
<dbReference type="EMBL" id="CP144143">
    <property type="protein sequence ID" value="WWC83870.1"/>
    <property type="molecule type" value="Genomic_DNA"/>
</dbReference>
<feature type="region of interest" description="Disordered" evidence="1">
    <location>
        <begin position="424"/>
        <end position="491"/>
    </location>
</feature>
<keyword evidence="4" id="KW-1185">Reference proteome</keyword>
<evidence type="ECO:0000256" key="1">
    <source>
        <dbReference type="SAM" id="MobiDB-lite"/>
    </source>
</evidence>
<dbReference type="InterPro" id="IPR001466">
    <property type="entry name" value="Beta-lactam-related"/>
</dbReference>
<gene>
    <name evidence="3" type="primary">dap</name>
    <name evidence="3" type="ORF">PIECOFPK_01599</name>
</gene>
<evidence type="ECO:0000313" key="4">
    <source>
        <dbReference type="Proteomes" id="UP001321305"/>
    </source>
</evidence>
<dbReference type="PANTHER" id="PTHR46825:SF9">
    <property type="entry name" value="BETA-LACTAMASE-RELATED DOMAIN-CONTAINING PROTEIN"/>
    <property type="match status" value="1"/>
</dbReference>
<evidence type="ECO:0000313" key="3">
    <source>
        <dbReference type="EMBL" id="WWC83870.1"/>
    </source>
</evidence>
<organism evidence="3 4">
    <name type="scientific">Mycovorax composti</name>
    <dbReference type="NCBI Taxonomy" id="2962693"/>
    <lineage>
        <taxon>Bacteria</taxon>
        <taxon>Pseudomonadati</taxon>
        <taxon>Bacteroidota</taxon>
        <taxon>Chitinophagia</taxon>
        <taxon>Chitinophagales</taxon>
        <taxon>Chitinophagaceae</taxon>
        <taxon>Mycovorax</taxon>
    </lineage>
</organism>